<dbReference type="GO" id="GO:0005634">
    <property type="term" value="C:nucleus"/>
    <property type="evidence" value="ECO:0007669"/>
    <property type="project" value="TreeGrafter"/>
</dbReference>
<dbReference type="GO" id="GO:0008168">
    <property type="term" value="F:methyltransferase activity"/>
    <property type="evidence" value="ECO:0007669"/>
    <property type="project" value="UniProtKB-KW"/>
</dbReference>
<evidence type="ECO:0008006" key="7">
    <source>
        <dbReference type="Google" id="ProtNLM"/>
    </source>
</evidence>
<dbReference type="Proteomes" id="UP001054252">
    <property type="component" value="Unassembled WGS sequence"/>
</dbReference>
<proteinExistence type="inferred from homology"/>
<dbReference type="InterPro" id="IPR019410">
    <property type="entry name" value="Methyltransf_16"/>
</dbReference>
<evidence type="ECO:0000313" key="5">
    <source>
        <dbReference type="EMBL" id="GKV44116.1"/>
    </source>
</evidence>
<reference evidence="5 6" key="1">
    <citation type="journal article" date="2021" name="Commun. Biol.">
        <title>The genome of Shorea leprosula (Dipterocarpaceae) highlights the ecological relevance of drought in aseasonal tropical rainforests.</title>
        <authorList>
            <person name="Ng K.K.S."/>
            <person name="Kobayashi M.J."/>
            <person name="Fawcett J.A."/>
            <person name="Hatakeyama M."/>
            <person name="Paape T."/>
            <person name="Ng C.H."/>
            <person name="Ang C.C."/>
            <person name="Tnah L.H."/>
            <person name="Lee C.T."/>
            <person name="Nishiyama T."/>
            <person name="Sese J."/>
            <person name="O'Brien M.J."/>
            <person name="Copetti D."/>
            <person name="Mohd Noor M.I."/>
            <person name="Ong R.C."/>
            <person name="Putra M."/>
            <person name="Sireger I.Z."/>
            <person name="Indrioko S."/>
            <person name="Kosugi Y."/>
            <person name="Izuno A."/>
            <person name="Isagi Y."/>
            <person name="Lee S.L."/>
            <person name="Shimizu K.K."/>
        </authorList>
    </citation>
    <scope>NUCLEOTIDE SEQUENCE [LARGE SCALE GENOMIC DNA]</scope>
    <source>
        <strain evidence="5">214</strain>
    </source>
</reference>
<gene>
    <name evidence="5" type="ORF">SLEP1_g51334</name>
</gene>
<evidence type="ECO:0000256" key="1">
    <source>
        <dbReference type="ARBA" id="ARBA00022603"/>
    </source>
</evidence>
<keyword evidence="2" id="KW-0808">Transferase</keyword>
<dbReference type="GO" id="GO:0005737">
    <property type="term" value="C:cytoplasm"/>
    <property type="evidence" value="ECO:0007669"/>
    <property type="project" value="TreeGrafter"/>
</dbReference>
<evidence type="ECO:0000256" key="4">
    <source>
        <dbReference type="ARBA" id="ARBA00043988"/>
    </source>
</evidence>
<keyword evidence="1" id="KW-0489">Methyltransferase</keyword>
<dbReference type="PANTHER" id="PTHR14614">
    <property type="entry name" value="HEPATOCELLULAR CARCINOMA-ASSOCIATED ANTIGEN"/>
    <property type="match status" value="1"/>
</dbReference>
<evidence type="ECO:0000256" key="2">
    <source>
        <dbReference type="ARBA" id="ARBA00022679"/>
    </source>
</evidence>
<organism evidence="5 6">
    <name type="scientific">Rubroshorea leprosula</name>
    <dbReference type="NCBI Taxonomy" id="152421"/>
    <lineage>
        <taxon>Eukaryota</taxon>
        <taxon>Viridiplantae</taxon>
        <taxon>Streptophyta</taxon>
        <taxon>Embryophyta</taxon>
        <taxon>Tracheophyta</taxon>
        <taxon>Spermatophyta</taxon>
        <taxon>Magnoliopsida</taxon>
        <taxon>eudicotyledons</taxon>
        <taxon>Gunneridae</taxon>
        <taxon>Pentapetalae</taxon>
        <taxon>rosids</taxon>
        <taxon>malvids</taxon>
        <taxon>Malvales</taxon>
        <taxon>Dipterocarpaceae</taxon>
        <taxon>Rubroshorea</taxon>
    </lineage>
</organism>
<evidence type="ECO:0000313" key="6">
    <source>
        <dbReference type="Proteomes" id="UP001054252"/>
    </source>
</evidence>
<dbReference type="GO" id="GO:0032259">
    <property type="term" value="P:methylation"/>
    <property type="evidence" value="ECO:0007669"/>
    <property type="project" value="UniProtKB-KW"/>
</dbReference>
<sequence length="144" mass="16345">MSSQEDDGDEQPEQEMTAVSRHFFGDSEKPAFSISILENMKEEYGLFVWPCSVILAEYVWQQRLRFSGVSVVELGAGTSLPGLVAARVGSDVTLTDDANRFEVLDNMRKVCDLNKLKCKVNYHQYLCFVNEHPANLLIFLRMCD</sequence>
<accession>A0AAV5M328</accession>
<dbReference type="EMBL" id="BPVZ01000177">
    <property type="protein sequence ID" value="GKV44116.1"/>
    <property type="molecule type" value="Genomic_DNA"/>
</dbReference>
<dbReference type="AlphaFoldDB" id="A0AAV5M328"/>
<protein>
    <recommendedName>
        <fullName evidence="7">Methyltransferase-like protein 23</fullName>
    </recommendedName>
</protein>
<dbReference type="PANTHER" id="PTHR14614:SF164">
    <property type="entry name" value="HISTONE-ARGININE METHYLTRANSFERASE METTL23"/>
    <property type="match status" value="1"/>
</dbReference>
<comment type="similarity">
    <text evidence="4">Belongs to the methyltransferase superfamily. METTL23 family.</text>
</comment>
<dbReference type="Gene3D" id="3.40.50.150">
    <property type="entry name" value="Vaccinia Virus protein VP39"/>
    <property type="match status" value="1"/>
</dbReference>
<dbReference type="Pfam" id="PF10294">
    <property type="entry name" value="Methyltransf_16"/>
    <property type="match status" value="1"/>
</dbReference>
<dbReference type="SUPFAM" id="SSF53335">
    <property type="entry name" value="S-adenosyl-L-methionine-dependent methyltransferases"/>
    <property type="match status" value="1"/>
</dbReference>
<comment type="caution">
    <text evidence="5">The sequence shown here is derived from an EMBL/GenBank/DDBJ whole genome shotgun (WGS) entry which is preliminary data.</text>
</comment>
<keyword evidence="3" id="KW-0949">S-adenosyl-L-methionine</keyword>
<evidence type="ECO:0000256" key="3">
    <source>
        <dbReference type="ARBA" id="ARBA00022691"/>
    </source>
</evidence>
<dbReference type="InterPro" id="IPR029063">
    <property type="entry name" value="SAM-dependent_MTases_sf"/>
</dbReference>
<keyword evidence="6" id="KW-1185">Reference proteome</keyword>
<name>A0AAV5M328_9ROSI</name>